<feature type="transmembrane region" description="Helical" evidence="2">
    <location>
        <begin position="242"/>
        <end position="263"/>
    </location>
</feature>
<name>A0A089ZHL1_METFO</name>
<dbReference type="KEGG" id="mfc:BRM9_2033"/>
<keyword evidence="2" id="KW-0472">Membrane</keyword>
<dbReference type="AlphaFoldDB" id="A0A089ZHL1"/>
<dbReference type="OrthoDB" id="82300at2157"/>
<protein>
    <recommendedName>
        <fullName evidence="7">DUF4405 domain-containing protein</fullName>
    </recommendedName>
</protein>
<keyword evidence="2" id="KW-0812">Transmembrane</keyword>
<reference evidence="4" key="2">
    <citation type="submission" date="2014-09" db="EMBL/GenBank/DDBJ databases">
        <authorList>
            <person name="Bishop-Lilly K.A."/>
            <person name="Broomall S.M."/>
            <person name="Chain P.S."/>
            <person name="Chertkov O."/>
            <person name="Coyne S.R."/>
            <person name="Daligault H.E."/>
            <person name="Davenport K.W."/>
            <person name="Erkkila T."/>
            <person name="Frey K.G."/>
            <person name="Gibbons H.S."/>
            <person name="Gu W."/>
            <person name="Jaissle J."/>
            <person name="Johnson S.L."/>
            <person name="Koroleva G.I."/>
            <person name="Ladner J.T."/>
            <person name="Lo C.-C."/>
            <person name="Minogue T.D."/>
            <person name="Munk C."/>
            <person name="Palacios G.F."/>
            <person name="Redden C.L."/>
            <person name="Rosenzweig C.N."/>
            <person name="Scholz M.B."/>
            <person name="Teshima H."/>
            <person name="Xu Y."/>
        </authorList>
    </citation>
    <scope>NUCLEOTIDE SEQUENCE</scope>
    <source>
        <strain evidence="4">Mb9</strain>
    </source>
</reference>
<evidence type="ECO:0000313" key="6">
    <source>
        <dbReference type="Proteomes" id="UP000062768"/>
    </source>
</evidence>
<keyword evidence="2" id="KW-1133">Transmembrane helix</keyword>
<evidence type="ECO:0000313" key="4">
    <source>
        <dbReference type="EMBL" id="CEL23954.1"/>
    </source>
</evidence>
<evidence type="ECO:0000256" key="1">
    <source>
        <dbReference type="SAM" id="MobiDB-lite"/>
    </source>
</evidence>
<evidence type="ECO:0000313" key="3">
    <source>
        <dbReference type="EMBL" id="AIS32835.1"/>
    </source>
</evidence>
<accession>A0A089ZHL1</accession>
<feature type="region of interest" description="Disordered" evidence="1">
    <location>
        <begin position="102"/>
        <end position="167"/>
    </location>
</feature>
<evidence type="ECO:0000256" key="2">
    <source>
        <dbReference type="SAM" id="Phobius"/>
    </source>
</evidence>
<dbReference type="EMBL" id="LN734822">
    <property type="protein sequence ID" value="CEL23954.1"/>
    <property type="molecule type" value="Genomic_DNA"/>
</dbReference>
<keyword evidence="6" id="KW-1185">Reference proteome</keyword>
<gene>
    <name evidence="3" type="ORF">BRM9_2033</name>
    <name evidence="4" type="ORF">MB9_0305</name>
</gene>
<feature type="transmembrane region" description="Helical" evidence="2">
    <location>
        <begin position="174"/>
        <end position="194"/>
    </location>
</feature>
<proteinExistence type="predicted"/>
<feature type="compositionally biased region" description="Low complexity" evidence="1">
    <location>
        <begin position="103"/>
        <end position="144"/>
    </location>
</feature>
<evidence type="ECO:0000313" key="5">
    <source>
        <dbReference type="Proteomes" id="UP000029661"/>
    </source>
</evidence>
<dbReference type="GeneID" id="26738569"/>
<organism evidence="3 5">
    <name type="scientific">Methanobacterium formicicum</name>
    <dbReference type="NCBI Taxonomy" id="2162"/>
    <lineage>
        <taxon>Archaea</taxon>
        <taxon>Methanobacteriati</taxon>
        <taxon>Methanobacteriota</taxon>
        <taxon>Methanomada group</taxon>
        <taxon>Methanobacteria</taxon>
        <taxon>Methanobacteriales</taxon>
        <taxon>Methanobacteriaceae</taxon>
        <taxon>Methanobacterium</taxon>
    </lineage>
</organism>
<dbReference type="RefSeq" id="WP_052400030.1">
    <property type="nucleotide sequence ID" value="NZ_CP006933.1"/>
</dbReference>
<dbReference type="EMBL" id="CP006933">
    <property type="protein sequence ID" value="AIS32835.1"/>
    <property type="molecule type" value="Genomic_DNA"/>
</dbReference>
<dbReference type="Proteomes" id="UP000062768">
    <property type="component" value="Chromosome I"/>
</dbReference>
<dbReference type="PATRIC" id="fig|2162.10.peg.314"/>
<feature type="transmembrane region" description="Helical" evidence="2">
    <location>
        <begin position="206"/>
        <end position="230"/>
    </location>
</feature>
<dbReference type="Proteomes" id="UP000029661">
    <property type="component" value="Chromosome"/>
</dbReference>
<feature type="compositionally biased region" description="Polar residues" evidence="1">
    <location>
        <begin position="146"/>
        <end position="164"/>
    </location>
</feature>
<evidence type="ECO:0008006" key="7">
    <source>
        <dbReference type="Google" id="ProtNLM"/>
    </source>
</evidence>
<sequence length="294" mass="31720">MKKESPCQMKKNPKSSLGSKLNLSNHKIQSKLWGRKIKSVLESVSLKERLLMVASTIPFIAASTMSSSCATSCPYGMVNDPYPGQCPRYVDLDGNGICDLSQTTTTTADDTSTTSTTSDDTSTTDGATSTDTGHGNGANADDGALVNQTDANSTVPQDSPSLDSGNLDGDATNYQVLPVTMIIIGSYLVTYFLFKKGILNRTKHRRIWNLLVTLGYIGSGGTGIILAVLINLGIRTALNPSLTFWHVELSVLMVVATLIHLHIYRKPFKNMFRVLFGFRTGSGKNSNALRGKSK</sequence>
<reference evidence="3" key="1">
    <citation type="submission" date="2013-12" db="EMBL/GenBank/DDBJ databases">
        <title>The complete genome sequence of Methanobacterium sp. BRM9.</title>
        <authorList>
            <consortium name="Pastoral Greenhouse Gas Research Consortium"/>
            <person name="Kelly W.J."/>
            <person name="Leahy S.C."/>
            <person name="Perry R."/>
            <person name="Li D."/>
            <person name="Altermann E."/>
            <person name="Lambie S.C."/>
            <person name="Attwood G.T."/>
        </authorList>
    </citation>
    <scope>NUCLEOTIDE SEQUENCE [LARGE SCALE GENOMIC DNA]</scope>
    <source>
        <strain evidence="3">BRM9</strain>
    </source>
</reference>